<organism evidence="5 6">
    <name type="scientific">Succinivibrio dextrinosolvens DSM 3072</name>
    <dbReference type="NCBI Taxonomy" id="1123324"/>
    <lineage>
        <taxon>Bacteria</taxon>
        <taxon>Pseudomonadati</taxon>
        <taxon>Pseudomonadota</taxon>
        <taxon>Gammaproteobacteria</taxon>
        <taxon>Aeromonadales</taxon>
        <taxon>Succinivibrionaceae</taxon>
        <taxon>Succinivibrio</taxon>
    </lineage>
</organism>
<evidence type="ECO:0000256" key="2">
    <source>
        <dbReference type="SAM" id="Coils"/>
    </source>
</evidence>
<protein>
    <submittedName>
        <fullName evidence="5">SH3 domain protein</fullName>
    </submittedName>
</protein>
<gene>
    <name evidence="5" type="ORF">SAMN02745213_01932</name>
</gene>
<dbReference type="STRING" id="83771.SAMN02910357_00435"/>
<reference evidence="6" key="1">
    <citation type="submission" date="2017-02" db="EMBL/GenBank/DDBJ databases">
        <authorList>
            <person name="Varghese N."/>
            <person name="Submissions S."/>
        </authorList>
    </citation>
    <scope>NUCLEOTIDE SEQUENCE [LARGE SCALE GENOMIC DNA]</scope>
    <source>
        <strain evidence="6">DSM 3072</strain>
    </source>
</reference>
<evidence type="ECO:0000256" key="1">
    <source>
        <dbReference type="ARBA" id="ARBA00022729"/>
    </source>
</evidence>
<dbReference type="RefSeq" id="WP_078929290.1">
    <property type="nucleotide sequence ID" value="NZ_FUXX01000041.1"/>
</dbReference>
<evidence type="ECO:0000313" key="5">
    <source>
        <dbReference type="EMBL" id="SKA67285.1"/>
    </source>
</evidence>
<feature type="chain" id="PRO_5011961892" evidence="4">
    <location>
        <begin position="26"/>
        <end position="231"/>
    </location>
</feature>
<evidence type="ECO:0000313" key="6">
    <source>
        <dbReference type="Proteomes" id="UP000242432"/>
    </source>
</evidence>
<dbReference type="NCBIfam" id="TIGR04211">
    <property type="entry name" value="SH3_and_anchor"/>
    <property type="match status" value="1"/>
</dbReference>
<dbReference type="AlphaFoldDB" id="A0A1T4VQY8"/>
<feature type="coiled-coil region" evidence="2">
    <location>
        <begin position="121"/>
        <end position="187"/>
    </location>
</feature>
<proteinExistence type="predicted"/>
<keyword evidence="3" id="KW-1133">Transmembrane helix</keyword>
<sequence length="231" mass="26063">MISIKKIISGSLLGLCICAAGAVQAEPENNTETDEIKAPKAKEVAELQVGDDLYVSENVNVWLRTCPRPTCKIVNSIHVGEKITFNKLSDDRKFVEINYNGKQYWMQYRDLQVEPCGEAKADLLEGKIAELKNSLENYDSEVAANYRAAKAKLEKLEKENASLKSTLAAQNEKIEDLDATRRDFADKLETKELDMQMRWWLQGAVIAFCGAIIGIICVYIPRPSSKRRNRF</sequence>
<feature type="transmembrane region" description="Helical" evidence="3">
    <location>
        <begin position="199"/>
        <end position="220"/>
    </location>
</feature>
<keyword evidence="6" id="KW-1185">Reference proteome</keyword>
<evidence type="ECO:0000256" key="3">
    <source>
        <dbReference type="SAM" id="Phobius"/>
    </source>
</evidence>
<accession>A0A1T4VQY8</accession>
<keyword evidence="2" id="KW-0175">Coiled coil</keyword>
<name>A0A1T4VQY8_9GAMM</name>
<dbReference type="Proteomes" id="UP000242432">
    <property type="component" value="Unassembled WGS sequence"/>
</dbReference>
<dbReference type="EMBL" id="FUXX01000041">
    <property type="protein sequence ID" value="SKA67285.1"/>
    <property type="molecule type" value="Genomic_DNA"/>
</dbReference>
<feature type="signal peptide" evidence="4">
    <location>
        <begin position="1"/>
        <end position="25"/>
    </location>
</feature>
<evidence type="ECO:0000256" key="4">
    <source>
        <dbReference type="SAM" id="SignalP"/>
    </source>
</evidence>
<keyword evidence="1 4" id="KW-0732">Signal</keyword>
<dbReference type="InterPro" id="IPR016476">
    <property type="entry name" value="SH3_dom_pro"/>
</dbReference>
<keyword evidence="3" id="KW-0812">Transmembrane</keyword>
<keyword evidence="3" id="KW-0472">Membrane</keyword>